<dbReference type="Pfam" id="PF13368">
    <property type="entry name" value="Toprim_C_rpt"/>
    <property type="match status" value="4"/>
</dbReference>
<dbReference type="PANTHER" id="PTHR42785:SF1">
    <property type="entry name" value="DNA TOPOISOMERASE"/>
    <property type="match status" value="1"/>
</dbReference>
<keyword evidence="4" id="KW-0460">Magnesium</keyword>
<dbReference type="CDD" id="cd00186">
    <property type="entry name" value="TOP1Ac"/>
    <property type="match status" value="1"/>
</dbReference>
<feature type="site" description="Interaction with DNA" evidence="8">
    <location>
        <position position="539"/>
    </location>
</feature>
<dbReference type="STRING" id="1280514.AXFE_01870"/>
<feature type="site" description="Interaction with DNA" evidence="8">
    <location>
        <position position="168"/>
    </location>
</feature>
<sequence length="925" mass="100751">MAKPLVIVESPAKAKTISKFLGSEFLVESSIGHIRDLPKSASEIPDSLKKEPWARLGVDVENSFKPLYVISDKKKAHIKHLKSLVSQASEVLLATDEDREGESIAWHLAEVLAPKVPIRRMVFHEITKSAISEAIENTRDIDQQLVSAQEARRILDRLYGYEVSPVLWKKIKPSLSAGRVQSVATRILVQRERERMAFVSAGYFSVMANATKAKSAFRVNLIGLDSLRVATGRDFSSAGSIDPARIKNAPLVVLDEPSAILIASNLKSKSLLVESVEPKPYRRSPAPPFRTSTLQQEAGRKLRFSSTRTMSAAQRLYEAGFITYMRTDSTYLADAALAQTREIVKELYGNEFVPTRARDYKNSVRNAQEAHEAIRPAGDQWLTPAQITSRVSSDEARLYELIWKRTIASQMTDATGTSVSVRLSAPLALNESIGSDQGARLNPTRALLSASGRTIDHFGFLRVYVEDSDDGDTSSDENDVILPPLVEGEAVSVLSTNYEGHTTSPPPRFTEASLVKTLEEYGVGRPSTYASIISTIQDRGYAFKRGNTLIPSFVAFSVVALLEQYFGELVDYNFTAELENSLDKIANGDIPAVPYLRDFYFGANDQGLKFLVDSQLDAIDPRAINSISIGDDEEGNPIVVRVGRFGPYLSVGDTTAPVPDGIAPDELTTKRAIELLAAGSGDRFLGLHPEIGDPIFVKVGRFGPFIQLGDPELLPKGEKPKTGSLFSTMTPETVTLEDAVSILSLPRIVGRDPETGDDVVVSNGKFGPYVKRGRLSRSLTSESQLLSIGLEDAVAILAQPATGRGRRTATSIELGVDPDGRSIVLRSGRFGPYVSDGTINCTVKQFEVDEGLTMERAVELLAEKRGSMPEVSNEDGEGVKPKKRTTRSTAKATSTAKGSTRSTGARVSARAPRATTPKTPKSKNS</sequence>
<evidence type="ECO:0000256" key="6">
    <source>
        <dbReference type="ARBA" id="ARBA00023125"/>
    </source>
</evidence>
<evidence type="ECO:0000256" key="1">
    <source>
        <dbReference type="ARBA" id="ARBA00000213"/>
    </source>
</evidence>
<dbReference type="InterPro" id="IPR025589">
    <property type="entry name" value="Toprim_C_rpt"/>
</dbReference>
<dbReference type="InterPro" id="IPR000380">
    <property type="entry name" value="Topo_IA"/>
</dbReference>
<name>A0A0D8HLN7_9ACTN</name>
<evidence type="ECO:0000313" key="13">
    <source>
        <dbReference type="Proteomes" id="UP000032360"/>
    </source>
</evidence>
<dbReference type="SMART" id="SM00493">
    <property type="entry name" value="TOPRIM"/>
    <property type="match status" value="1"/>
</dbReference>
<feature type="site" description="Interaction with DNA" evidence="8">
    <location>
        <position position="161"/>
    </location>
</feature>
<keyword evidence="7 8" id="KW-0413">Isomerase</keyword>
<dbReference type="OrthoDB" id="9804262at2"/>
<keyword evidence="5 8" id="KW-0799">Topoisomerase</keyword>
<feature type="compositionally biased region" description="Low complexity" evidence="9">
    <location>
        <begin position="887"/>
        <end position="905"/>
    </location>
</feature>
<dbReference type="InterPro" id="IPR028612">
    <property type="entry name" value="Topoisom_1_IA"/>
</dbReference>
<evidence type="ECO:0000313" key="12">
    <source>
        <dbReference type="EMBL" id="KJF18900.1"/>
    </source>
</evidence>
<dbReference type="SMART" id="SM00437">
    <property type="entry name" value="TOP1Ac"/>
    <property type="match status" value="1"/>
</dbReference>
<dbReference type="Proteomes" id="UP000032360">
    <property type="component" value="Unassembled WGS sequence"/>
</dbReference>
<dbReference type="SUPFAM" id="SSF56712">
    <property type="entry name" value="Prokaryotic type I DNA topoisomerase"/>
    <property type="match status" value="1"/>
</dbReference>
<feature type="site" description="Interaction with DNA" evidence="8">
    <location>
        <position position="326"/>
    </location>
</feature>
<feature type="region of interest" description="Disordered" evidence="9">
    <location>
        <begin position="282"/>
        <end position="301"/>
    </location>
</feature>
<dbReference type="CDD" id="cd03363">
    <property type="entry name" value="TOPRIM_TopoIA_TopoI"/>
    <property type="match status" value="1"/>
</dbReference>
<comment type="function">
    <text evidence="8">Releases the supercoiling and torsional tension of DNA, which is introduced during the DNA replication and transcription, by transiently cleaving and rejoining one strand of the DNA duplex. Introduces a single-strand break via transesterification at a target site in duplex DNA. The scissile phosphodiester is attacked by the catalytic tyrosine of the enzyme, resulting in the formation of a DNA-(5'-phosphotyrosyl)-enzyme intermediate and the expulsion of a 3'-OH DNA strand. The free DNA strand then undergoes passage around the unbroken strand, thus removing DNA supercoils. Finally, in the religation step, the DNA 3'-OH attacks the covalent intermediate to expel the active-site tyrosine and restore the DNA phosphodiester backbone.</text>
</comment>
<feature type="site" description="Interaction with DNA" evidence="8">
    <location>
        <position position="153"/>
    </location>
</feature>
<dbReference type="PRINTS" id="PR00417">
    <property type="entry name" value="PRTPISMRASEI"/>
</dbReference>
<evidence type="ECO:0000256" key="4">
    <source>
        <dbReference type="ARBA" id="ARBA00022842"/>
    </source>
</evidence>
<keyword evidence="6 8" id="KW-0238">DNA-binding</keyword>
<protein>
    <recommendedName>
        <fullName evidence="8">DNA topoisomerase 1</fullName>
        <ecNumber evidence="8">5.6.2.1</ecNumber>
    </recommendedName>
    <alternativeName>
        <fullName evidence="8">DNA topoisomerase I</fullName>
    </alternativeName>
</protein>
<dbReference type="PATRIC" id="fig|1280514.3.peg.263"/>
<dbReference type="EC" id="5.6.2.1" evidence="8"/>
<evidence type="ECO:0000259" key="11">
    <source>
        <dbReference type="PROSITE" id="PS52039"/>
    </source>
</evidence>
<accession>A0A0D8HLN7</accession>
<dbReference type="PROSITE" id="PS52039">
    <property type="entry name" value="TOPO_IA_2"/>
    <property type="match status" value="1"/>
</dbReference>
<feature type="region of interest" description="Interaction with DNA" evidence="8">
    <location>
        <begin position="176"/>
        <end position="181"/>
    </location>
</feature>
<dbReference type="PROSITE" id="PS00396">
    <property type="entry name" value="TOPO_IA_1"/>
    <property type="match status" value="1"/>
</dbReference>
<feature type="domain" description="Toprim" evidence="10">
    <location>
        <begin position="3"/>
        <end position="127"/>
    </location>
</feature>
<dbReference type="Gene3D" id="1.10.290.10">
    <property type="entry name" value="Topoisomerase I, domain 4"/>
    <property type="match status" value="1"/>
</dbReference>
<feature type="region of interest" description="Disordered" evidence="9">
    <location>
        <begin position="863"/>
        <end position="925"/>
    </location>
</feature>
<keyword evidence="13" id="KW-1185">Reference proteome</keyword>
<dbReference type="InterPro" id="IPR013826">
    <property type="entry name" value="Topo_IA_cen_sub3"/>
</dbReference>
<feature type="active site" description="O-(5'-phospho-DNA)-tyrosine intermediate" evidence="8">
    <location>
        <position position="324"/>
    </location>
</feature>
<dbReference type="RefSeq" id="WP_052604024.1">
    <property type="nucleotide sequence ID" value="NZ_JXYS01000003.1"/>
</dbReference>
<dbReference type="SMART" id="SM00436">
    <property type="entry name" value="TOP1Bc"/>
    <property type="match status" value="1"/>
</dbReference>
<dbReference type="Pfam" id="PF01751">
    <property type="entry name" value="Toprim"/>
    <property type="match status" value="1"/>
</dbReference>
<dbReference type="Gene3D" id="3.40.50.140">
    <property type="match status" value="1"/>
</dbReference>
<feature type="domain" description="Topo IA-type catalytic" evidence="11">
    <location>
        <begin position="142"/>
        <end position="609"/>
    </location>
</feature>
<feature type="site" description="Interaction with DNA" evidence="8">
    <location>
        <position position="156"/>
    </location>
</feature>
<keyword evidence="3" id="KW-0479">Metal-binding</keyword>
<dbReference type="GO" id="GO:0006265">
    <property type="term" value="P:DNA topological change"/>
    <property type="evidence" value="ECO:0007669"/>
    <property type="project" value="UniProtKB-UniRule"/>
</dbReference>
<dbReference type="EMBL" id="JXYS01000003">
    <property type="protein sequence ID" value="KJF18900.1"/>
    <property type="molecule type" value="Genomic_DNA"/>
</dbReference>
<dbReference type="InterPro" id="IPR006171">
    <property type="entry name" value="TOPRIM_dom"/>
</dbReference>
<dbReference type="Gene3D" id="2.70.20.10">
    <property type="entry name" value="Topoisomerase I, domain 3"/>
    <property type="match status" value="1"/>
</dbReference>
<dbReference type="InterPro" id="IPR023406">
    <property type="entry name" value="Topo_IA_AS"/>
</dbReference>
<dbReference type="InterPro" id="IPR013824">
    <property type="entry name" value="Topo_IA_cen_sub1"/>
</dbReference>
<reference evidence="12 13" key="1">
    <citation type="submission" date="2015-01" db="EMBL/GenBank/DDBJ databases">
        <title>Draft genome of the acidophilic iron oxidizer Acidithrix ferrooxidans strain Py-F3.</title>
        <authorList>
            <person name="Poehlein A."/>
            <person name="Eisen S."/>
            <person name="Schloemann M."/>
            <person name="Johnson B.D."/>
            <person name="Daniel R."/>
            <person name="Muehling M."/>
        </authorList>
    </citation>
    <scope>NUCLEOTIDE SEQUENCE [LARGE SCALE GENOMIC DNA]</scope>
    <source>
        <strain evidence="12 13">Py-F3</strain>
    </source>
</reference>
<comment type="similarity">
    <text evidence="2 8">Belongs to the type IA topoisomerase family.</text>
</comment>
<dbReference type="InterPro" id="IPR003601">
    <property type="entry name" value="Topo_IA_2"/>
</dbReference>
<comment type="subunit">
    <text evidence="8">Monomer.</text>
</comment>
<dbReference type="AlphaFoldDB" id="A0A0D8HLN7"/>
<dbReference type="InterPro" id="IPR034149">
    <property type="entry name" value="TOPRIM_TopoI"/>
</dbReference>
<dbReference type="InterPro" id="IPR013497">
    <property type="entry name" value="Topo_IA_cen"/>
</dbReference>
<evidence type="ECO:0000256" key="3">
    <source>
        <dbReference type="ARBA" id="ARBA00022723"/>
    </source>
</evidence>
<evidence type="ECO:0000256" key="2">
    <source>
        <dbReference type="ARBA" id="ARBA00009446"/>
    </source>
</evidence>
<dbReference type="NCBIfam" id="TIGR01051">
    <property type="entry name" value="topA_bact"/>
    <property type="match status" value="1"/>
</dbReference>
<evidence type="ECO:0000256" key="7">
    <source>
        <dbReference type="ARBA" id="ARBA00023235"/>
    </source>
</evidence>
<dbReference type="InterPro" id="IPR005733">
    <property type="entry name" value="TopoI_bac-type"/>
</dbReference>
<dbReference type="InterPro" id="IPR013825">
    <property type="entry name" value="Topo_IA_cen_sub2"/>
</dbReference>
<dbReference type="Pfam" id="PF01131">
    <property type="entry name" value="Topoisom_bac"/>
    <property type="match status" value="1"/>
</dbReference>
<comment type="catalytic activity">
    <reaction evidence="1 8">
        <text>ATP-independent breakage of single-stranded DNA, followed by passage and rejoining.</text>
        <dbReference type="EC" id="5.6.2.1"/>
    </reaction>
</comment>
<organism evidence="12 13">
    <name type="scientific">Acidithrix ferrooxidans</name>
    <dbReference type="NCBI Taxonomy" id="1280514"/>
    <lineage>
        <taxon>Bacteria</taxon>
        <taxon>Bacillati</taxon>
        <taxon>Actinomycetota</taxon>
        <taxon>Acidimicrobiia</taxon>
        <taxon>Acidimicrobiales</taxon>
        <taxon>Acidimicrobiaceae</taxon>
        <taxon>Acidithrix</taxon>
    </lineage>
</organism>
<evidence type="ECO:0000259" key="10">
    <source>
        <dbReference type="PROSITE" id="PS50880"/>
    </source>
</evidence>
<feature type="site" description="Interaction with DNA" evidence="8">
    <location>
        <position position="33"/>
    </location>
</feature>
<comment type="caution">
    <text evidence="12">The sequence shown here is derived from an EMBL/GenBank/DDBJ whole genome shotgun (WGS) entry which is preliminary data.</text>
</comment>
<dbReference type="GO" id="GO:0003917">
    <property type="term" value="F:DNA topoisomerase type I (single strand cut, ATP-independent) activity"/>
    <property type="evidence" value="ECO:0007669"/>
    <property type="project" value="UniProtKB-UniRule"/>
</dbReference>
<dbReference type="PROSITE" id="PS50880">
    <property type="entry name" value="TOPRIM"/>
    <property type="match status" value="1"/>
</dbReference>
<proteinExistence type="inferred from homology"/>
<dbReference type="Gene3D" id="1.10.460.10">
    <property type="entry name" value="Topoisomerase I, domain 2"/>
    <property type="match status" value="1"/>
</dbReference>
<dbReference type="GO" id="GO:0046872">
    <property type="term" value="F:metal ion binding"/>
    <property type="evidence" value="ECO:0007669"/>
    <property type="project" value="UniProtKB-KW"/>
</dbReference>
<feature type="site" description="Interaction with DNA" evidence="8">
    <location>
        <position position="152"/>
    </location>
</feature>
<evidence type="ECO:0000256" key="5">
    <source>
        <dbReference type="ARBA" id="ARBA00023029"/>
    </source>
</evidence>
<dbReference type="GO" id="GO:0003677">
    <property type="term" value="F:DNA binding"/>
    <property type="evidence" value="ECO:0007669"/>
    <property type="project" value="UniProtKB-KW"/>
</dbReference>
<dbReference type="InterPro" id="IPR023405">
    <property type="entry name" value="Topo_IA_core_domain"/>
</dbReference>
<evidence type="ECO:0000256" key="8">
    <source>
        <dbReference type="HAMAP-Rule" id="MF_00952"/>
    </source>
</evidence>
<dbReference type="HAMAP" id="MF_00952">
    <property type="entry name" value="Topoisom_1_prok"/>
    <property type="match status" value="1"/>
</dbReference>
<evidence type="ECO:0000256" key="9">
    <source>
        <dbReference type="SAM" id="MobiDB-lite"/>
    </source>
</evidence>
<gene>
    <name evidence="8 12" type="primary">topA</name>
    <name evidence="12" type="ORF">AXFE_01870</name>
</gene>
<dbReference type="PANTHER" id="PTHR42785">
    <property type="entry name" value="DNA TOPOISOMERASE, TYPE IA, CORE"/>
    <property type="match status" value="1"/>
</dbReference>
<dbReference type="InterPro" id="IPR003602">
    <property type="entry name" value="Topo_IA_DNA-bd_dom"/>
</dbReference>